<dbReference type="SUPFAM" id="SSF103473">
    <property type="entry name" value="MFS general substrate transporter"/>
    <property type="match status" value="1"/>
</dbReference>
<dbReference type="EMBL" id="JAGSMN010002169">
    <property type="protein sequence ID" value="MBR7679029.1"/>
    <property type="molecule type" value="Genomic_DNA"/>
</dbReference>
<name>A0A8T4J3Q1_9ACTN</name>
<comment type="caution">
    <text evidence="1">The sequence shown here is derived from an EMBL/GenBank/DDBJ whole genome shotgun (WGS) entry which is preliminary data.</text>
</comment>
<gene>
    <name evidence="1" type="ORF">KDA82_40075</name>
</gene>
<reference evidence="1" key="1">
    <citation type="submission" date="2021-04" db="EMBL/GenBank/DDBJ databases">
        <title>Sequencing of actinobacteria type strains.</title>
        <authorList>
            <person name="Nguyen G.-S."/>
            <person name="Wentzel A."/>
        </authorList>
    </citation>
    <scope>NUCLEOTIDE SEQUENCE</scope>
    <source>
        <strain evidence="1">DSM 42095</strain>
    </source>
</reference>
<evidence type="ECO:0000313" key="1">
    <source>
        <dbReference type="EMBL" id="MBR7679029.1"/>
    </source>
</evidence>
<accession>A0A8T4J3Q1</accession>
<dbReference type="AlphaFoldDB" id="A0A8T4J3Q1"/>
<dbReference type="Proteomes" id="UP000675554">
    <property type="component" value="Unassembled WGS sequence"/>
</dbReference>
<dbReference type="InterPro" id="IPR036259">
    <property type="entry name" value="MFS_trans_sf"/>
</dbReference>
<organism evidence="1 2">
    <name type="scientific">Streptomyces daliensis</name>
    <dbReference type="NCBI Taxonomy" id="299421"/>
    <lineage>
        <taxon>Bacteria</taxon>
        <taxon>Bacillati</taxon>
        <taxon>Actinomycetota</taxon>
        <taxon>Actinomycetes</taxon>
        <taxon>Kitasatosporales</taxon>
        <taxon>Streptomycetaceae</taxon>
        <taxon>Streptomyces</taxon>
    </lineage>
</organism>
<evidence type="ECO:0000313" key="2">
    <source>
        <dbReference type="Proteomes" id="UP000675554"/>
    </source>
</evidence>
<keyword evidence="2" id="KW-1185">Reference proteome</keyword>
<feature type="non-terminal residue" evidence="1">
    <location>
        <position position="61"/>
    </location>
</feature>
<proteinExistence type="predicted"/>
<sequence>MPPSSGAPAPEGRTHSFRSVAPVLGLCWMAVFFDGMDVNIYGAVMPHLLDDGSLGLTESTA</sequence>
<protein>
    <submittedName>
        <fullName evidence="1">MFS transporter</fullName>
    </submittedName>
</protein>